<comment type="caution">
    <text evidence="5">The sequence shown here is derived from an EMBL/GenBank/DDBJ whole genome shotgun (WGS) entry which is preliminary data.</text>
</comment>
<dbReference type="InterPro" id="IPR019888">
    <property type="entry name" value="Tscrpt_reg_AsnC-like"/>
</dbReference>
<organism evidence="5 6">
    <name type="scientific">Paraburkholderia guartelaensis</name>
    <dbReference type="NCBI Taxonomy" id="2546446"/>
    <lineage>
        <taxon>Bacteria</taxon>
        <taxon>Pseudomonadati</taxon>
        <taxon>Pseudomonadota</taxon>
        <taxon>Betaproteobacteria</taxon>
        <taxon>Burkholderiales</taxon>
        <taxon>Burkholderiaceae</taxon>
        <taxon>Paraburkholderia</taxon>
    </lineage>
</organism>
<dbReference type="Proteomes" id="UP000295606">
    <property type="component" value="Unassembled WGS sequence"/>
</dbReference>
<keyword evidence="2" id="KW-0238">DNA-binding</keyword>
<evidence type="ECO:0000256" key="1">
    <source>
        <dbReference type="ARBA" id="ARBA00023015"/>
    </source>
</evidence>
<dbReference type="PRINTS" id="PR00033">
    <property type="entry name" value="HTHASNC"/>
</dbReference>
<accession>A0A4R5L496</accession>
<protein>
    <submittedName>
        <fullName evidence="5">Lrp/AsnC family transcriptional regulator</fullName>
    </submittedName>
</protein>
<dbReference type="InterPro" id="IPR036388">
    <property type="entry name" value="WH-like_DNA-bd_sf"/>
</dbReference>
<evidence type="ECO:0000256" key="2">
    <source>
        <dbReference type="ARBA" id="ARBA00023125"/>
    </source>
</evidence>
<dbReference type="SUPFAM" id="SSF54909">
    <property type="entry name" value="Dimeric alpha+beta barrel"/>
    <property type="match status" value="1"/>
</dbReference>
<dbReference type="RefSeq" id="WP_133188136.1">
    <property type="nucleotide sequence ID" value="NZ_SMOD01000039.1"/>
</dbReference>
<sequence>MSKKRPTVELDAVDKAMVSLLQEDGALSNAALGDKLSLSVTPCWRRRKRLEDEGVITGYQANVDRHSLGMDVFAYVLVTFNMHSDKAADNFEAVINNRAEVLACHKITGSADYMLQVVATDLDAYGDFVERVLRRQTGIASIHSSLALREVKFSSRIPLPGDK</sequence>
<dbReference type="PANTHER" id="PTHR30154:SF34">
    <property type="entry name" value="TRANSCRIPTIONAL REGULATOR AZLB"/>
    <property type="match status" value="1"/>
</dbReference>
<dbReference type="EMBL" id="SMOD01000039">
    <property type="protein sequence ID" value="TDG03513.1"/>
    <property type="molecule type" value="Genomic_DNA"/>
</dbReference>
<gene>
    <name evidence="5" type="ORF">E1N52_34005</name>
</gene>
<dbReference type="SUPFAM" id="SSF46785">
    <property type="entry name" value="Winged helix' DNA-binding domain"/>
    <property type="match status" value="1"/>
</dbReference>
<evidence type="ECO:0000256" key="3">
    <source>
        <dbReference type="ARBA" id="ARBA00023163"/>
    </source>
</evidence>
<dbReference type="GO" id="GO:0043200">
    <property type="term" value="P:response to amino acid"/>
    <property type="evidence" value="ECO:0007669"/>
    <property type="project" value="TreeGrafter"/>
</dbReference>
<dbReference type="SMART" id="SM00344">
    <property type="entry name" value="HTH_ASNC"/>
    <property type="match status" value="1"/>
</dbReference>
<dbReference type="Pfam" id="PF01037">
    <property type="entry name" value="AsnC_trans_reg"/>
    <property type="match status" value="1"/>
</dbReference>
<feature type="domain" description="HTH asnC-type" evidence="4">
    <location>
        <begin position="10"/>
        <end position="71"/>
    </location>
</feature>
<dbReference type="PROSITE" id="PS50956">
    <property type="entry name" value="HTH_ASNC_2"/>
    <property type="match status" value="1"/>
</dbReference>
<evidence type="ECO:0000313" key="5">
    <source>
        <dbReference type="EMBL" id="TDG03513.1"/>
    </source>
</evidence>
<dbReference type="InterPro" id="IPR036390">
    <property type="entry name" value="WH_DNA-bd_sf"/>
</dbReference>
<dbReference type="AlphaFoldDB" id="A0A4R5L496"/>
<dbReference type="Pfam" id="PF13412">
    <property type="entry name" value="HTH_24"/>
    <property type="match status" value="1"/>
</dbReference>
<name>A0A4R5L496_9BURK</name>
<dbReference type="GO" id="GO:0043565">
    <property type="term" value="F:sequence-specific DNA binding"/>
    <property type="evidence" value="ECO:0007669"/>
    <property type="project" value="InterPro"/>
</dbReference>
<dbReference type="Gene3D" id="1.10.10.10">
    <property type="entry name" value="Winged helix-like DNA-binding domain superfamily/Winged helix DNA-binding domain"/>
    <property type="match status" value="1"/>
</dbReference>
<reference evidence="5 6" key="1">
    <citation type="submission" date="2019-03" db="EMBL/GenBank/DDBJ databases">
        <title>Paraburkholderia sp. isolated from native Mimosa gymnas in Guartela State Park, Brazil.</title>
        <authorList>
            <person name="Paulitsch F."/>
            <person name="Hungria M."/>
            <person name="Delamuta J.R.M."/>
            <person name="Ribeiro R.A."/>
            <person name="Dall'Agnol R."/>
            <person name="Silva J.S.B."/>
        </authorList>
    </citation>
    <scope>NUCLEOTIDE SEQUENCE [LARGE SCALE GENOMIC DNA]</scope>
    <source>
        <strain evidence="5 6">CNPSo 3008</strain>
    </source>
</reference>
<proteinExistence type="predicted"/>
<dbReference type="PANTHER" id="PTHR30154">
    <property type="entry name" value="LEUCINE-RESPONSIVE REGULATORY PROTEIN"/>
    <property type="match status" value="1"/>
</dbReference>
<evidence type="ECO:0000313" key="6">
    <source>
        <dbReference type="Proteomes" id="UP000295606"/>
    </source>
</evidence>
<dbReference type="InterPro" id="IPR011008">
    <property type="entry name" value="Dimeric_a/b-barrel"/>
</dbReference>
<keyword evidence="1" id="KW-0805">Transcription regulation</keyword>
<dbReference type="InterPro" id="IPR019887">
    <property type="entry name" value="Tscrpt_reg_AsnC/Lrp_C"/>
</dbReference>
<dbReference type="InterPro" id="IPR000485">
    <property type="entry name" value="AsnC-type_HTH_dom"/>
</dbReference>
<dbReference type="OrthoDB" id="8526125at2"/>
<dbReference type="GO" id="GO:0005829">
    <property type="term" value="C:cytosol"/>
    <property type="evidence" value="ECO:0007669"/>
    <property type="project" value="TreeGrafter"/>
</dbReference>
<evidence type="ECO:0000259" key="4">
    <source>
        <dbReference type="PROSITE" id="PS50956"/>
    </source>
</evidence>
<dbReference type="Gene3D" id="3.30.70.920">
    <property type="match status" value="1"/>
</dbReference>
<keyword evidence="3" id="KW-0804">Transcription</keyword>